<keyword evidence="1" id="KW-0472">Membrane</keyword>
<dbReference type="InterPro" id="IPR000326">
    <property type="entry name" value="PAP2/HPO"/>
</dbReference>
<evidence type="ECO:0000259" key="2">
    <source>
        <dbReference type="Pfam" id="PF01569"/>
    </source>
</evidence>
<accession>A0A6C0EJF2</accession>
<dbReference type="EMBL" id="MN738858">
    <property type="protein sequence ID" value="QHT28460.1"/>
    <property type="molecule type" value="Genomic_DNA"/>
</dbReference>
<proteinExistence type="predicted"/>
<protein>
    <recommendedName>
        <fullName evidence="2">Phosphatidic acid phosphatase type 2/haloperoxidase domain-containing protein</fullName>
    </recommendedName>
</protein>
<dbReference type="AlphaFoldDB" id="A0A6C0EJF2"/>
<dbReference type="Pfam" id="PF01569">
    <property type="entry name" value="PAP2"/>
    <property type="match status" value="1"/>
</dbReference>
<dbReference type="SUPFAM" id="SSF48317">
    <property type="entry name" value="Acid phosphatase/Vanadium-dependent haloperoxidase"/>
    <property type="match status" value="1"/>
</dbReference>
<dbReference type="PROSITE" id="PS51257">
    <property type="entry name" value="PROKAR_LIPOPROTEIN"/>
    <property type="match status" value="1"/>
</dbReference>
<dbReference type="Gene3D" id="1.20.144.10">
    <property type="entry name" value="Phosphatidic acid phosphatase type 2/haloperoxidase"/>
    <property type="match status" value="1"/>
</dbReference>
<feature type="domain" description="Phosphatidic acid phosphatase type 2/haloperoxidase" evidence="2">
    <location>
        <begin position="71"/>
        <end position="184"/>
    </location>
</feature>
<dbReference type="InterPro" id="IPR036938">
    <property type="entry name" value="PAP2/HPO_sf"/>
</dbReference>
<evidence type="ECO:0000313" key="3">
    <source>
        <dbReference type="EMBL" id="QHT28460.1"/>
    </source>
</evidence>
<keyword evidence="1" id="KW-1133">Transmembrane helix</keyword>
<evidence type="ECO:0000256" key="1">
    <source>
        <dbReference type="SAM" id="Phobius"/>
    </source>
</evidence>
<dbReference type="CDD" id="cd01610">
    <property type="entry name" value="PAP2_like"/>
    <property type="match status" value="1"/>
</dbReference>
<reference evidence="3" key="1">
    <citation type="journal article" date="2020" name="Nature">
        <title>Giant virus diversity and host interactions through global metagenomics.</title>
        <authorList>
            <person name="Schulz F."/>
            <person name="Roux S."/>
            <person name="Paez-Espino D."/>
            <person name="Jungbluth S."/>
            <person name="Walsh D.A."/>
            <person name="Denef V.J."/>
            <person name="McMahon K.D."/>
            <person name="Konstantinidis K.T."/>
            <person name="Eloe-Fadrosh E.A."/>
            <person name="Kyrpides N.C."/>
            <person name="Woyke T."/>
        </authorList>
    </citation>
    <scope>NUCLEOTIDE SEQUENCE</scope>
    <source>
        <strain evidence="3">GVMAG-M-3300001348-25</strain>
    </source>
</reference>
<name>A0A6C0EJF2_9ZZZZ</name>
<feature type="transmembrane region" description="Helical" evidence="1">
    <location>
        <begin position="64"/>
        <end position="86"/>
    </location>
</feature>
<organism evidence="3">
    <name type="scientific">viral metagenome</name>
    <dbReference type="NCBI Taxonomy" id="1070528"/>
    <lineage>
        <taxon>unclassified sequences</taxon>
        <taxon>metagenomes</taxon>
        <taxon>organismal metagenomes</taxon>
    </lineage>
</organism>
<sequence length="194" mass="22705">MLIKYNHYVLLLIACISGIPKIDKYITAYIQKINTIKVSNYFSNVICEYNVLISITICYQYGVFYLWTIKAIIDFVIINSICKVFIKRYRPREIETNNRVNTQITLRPLKEVTWDKIFIHNSFPSGHVTSSYTTYLILKEIKPNITFLVNVQWCLFVITIYGRINVKAHYLSDCMFAICISQLFFDILNVNGPT</sequence>
<keyword evidence="1" id="KW-0812">Transmembrane</keyword>